<proteinExistence type="predicted"/>
<comment type="caution">
    <text evidence="1">The sequence shown here is derived from an EMBL/GenBank/DDBJ whole genome shotgun (WGS) entry which is preliminary data.</text>
</comment>
<organism evidence="1 2">
    <name type="scientific">Pseudomonas brassicacearum</name>
    <dbReference type="NCBI Taxonomy" id="930166"/>
    <lineage>
        <taxon>Bacteria</taxon>
        <taxon>Pseudomonadati</taxon>
        <taxon>Pseudomonadota</taxon>
        <taxon>Gammaproteobacteria</taxon>
        <taxon>Pseudomonadales</taxon>
        <taxon>Pseudomonadaceae</taxon>
        <taxon>Pseudomonas</taxon>
    </lineage>
</organism>
<dbReference type="RefSeq" id="WP_310356087.1">
    <property type="nucleotide sequence ID" value="NZ_JAVDVC010000001.1"/>
</dbReference>
<name>A0AAW8M4E5_9PSED</name>
<dbReference type="EMBL" id="JAVDVC010000001">
    <property type="protein sequence ID" value="MDR6956590.1"/>
    <property type="molecule type" value="Genomic_DNA"/>
</dbReference>
<gene>
    <name evidence="1" type="ORF">J2W43_000553</name>
</gene>
<accession>A0AAW8M4E5</accession>
<sequence length="57" mass="6588">MAVNNDMLMEQQDGIEHVELGELSSLERTLVMAFRNLSDKDKRSILRYLEALIHSPE</sequence>
<evidence type="ECO:0000313" key="2">
    <source>
        <dbReference type="Proteomes" id="UP001252613"/>
    </source>
</evidence>
<protein>
    <recommendedName>
        <fullName evidence="3">Transcriptional regulator</fullName>
    </recommendedName>
</protein>
<reference evidence="1" key="1">
    <citation type="submission" date="2023-07" db="EMBL/GenBank/DDBJ databases">
        <title>Sorghum-associated microbial communities from plants grown in Nebraska, USA.</title>
        <authorList>
            <person name="Schachtman D."/>
        </authorList>
    </citation>
    <scope>NUCLEOTIDE SEQUENCE</scope>
    <source>
        <strain evidence="1">3432</strain>
    </source>
</reference>
<evidence type="ECO:0000313" key="1">
    <source>
        <dbReference type="EMBL" id="MDR6956590.1"/>
    </source>
</evidence>
<dbReference type="AlphaFoldDB" id="A0AAW8M4E5"/>
<dbReference type="Proteomes" id="UP001252613">
    <property type="component" value="Unassembled WGS sequence"/>
</dbReference>
<evidence type="ECO:0008006" key="3">
    <source>
        <dbReference type="Google" id="ProtNLM"/>
    </source>
</evidence>